<dbReference type="Gene3D" id="3.40.50.300">
    <property type="entry name" value="P-loop containing nucleotide triphosphate hydrolases"/>
    <property type="match status" value="1"/>
</dbReference>
<dbReference type="GO" id="GO:0046961">
    <property type="term" value="F:proton-transporting ATPase activity, rotational mechanism"/>
    <property type="evidence" value="ECO:0007669"/>
    <property type="project" value="InterPro"/>
</dbReference>
<protein>
    <submittedName>
        <fullName evidence="9">Uncharacterized protein</fullName>
    </submittedName>
</protein>
<dbReference type="GO" id="GO:0000325">
    <property type="term" value="C:plant-type vacuole"/>
    <property type="evidence" value="ECO:0007669"/>
    <property type="project" value="TreeGrafter"/>
</dbReference>
<dbReference type="EMBL" id="JACGCM010001662">
    <property type="protein sequence ID" value="KAF6151704.1"/>
    <property type="molecule type" value="Genomic_DNA"/>
</dbReference>
<dbReference type="Pfam" id="PF02171">
    <property type="entry name" value="Piwi"/>
    <property type="match status" value="1"/>
</dbReference>
<evidence type="ECO:0000313" key="9">
    <source>
        <dbReference type="EMBL" id="KAF6151704.1"/>
    </source>
</evidence>
<dbReference type="OrthoDB" id="1919437at2759"/>
<dbReference type="PANTHER" id="PTHR43607">
    <property type="entry name" value="V-TYPE PROTON ATPASE CATALYTIC SUBUNIT A"/>
    <property type="match status" value="1"/>
</dbReference>
<evidence type="ECO:0000256" key="6">
    <source>
        <dbReference type="ARBA" id="ARBA00023065"/>
    </source>
</evidence>
<keyword evidence="3" id="KW-0547">Nucleotide-binding</keyword>
<dbReference type="Pfam" id="PF00006">
    <property type="entry name" value="ATP-synt_ab"/>
    <property type="match status" value="1"/>
</dbReference>
<dbReference type="InterPro" id="IPR003165">
    <property type="entry name" value="Piwi"/>
</dbReference>
<keyword evidence="4" id="KW-0067">ATP-binding</keyword>
<evidence type="ECO:0000259" key="8">
    <source>
        <dbReference type="Pfam" id="PF02171"/>
    </source>
</evidence>
<dbReference type="Proteomes" id="UP000541444">
    <property type="component" value="Unassembled WGS sequence"/>
</dbReference>
<dbReference type="InterPro" id="IPR000194">
    <property type="entry name" value="ATPase_F1/V1/A1_a/bsu_nucl-bd"/>
</dbReference>
<dbReference type="AlphaFoldDB" id="A0A7J7MAA2"/>
<keyword evidence="6" id="KW-0406">Ion transport</keyword>
<proteinExistence type="inferred from homology"/>
<evidence type="ECO:0000256" key="1">
    <source>
        <dbReference type="ARBA" id="ARBA00008936"/>
    </source>
</evidence>
<sequence length="178" mass="20324">MKEQNPSSQILIRVMKEKDQGYKNLKRICETKEVILTQCCLVHNVNMAKDRYLVHLLLKINAKVGGSNVELFDPLPHLEKRQQRHVRWGNCISSWLEKHIMPINRSRGNCAIPGTFDCGKTVISQALSKYYNSDNVVYVGCGERGNEIAEVLMDFSQLMMALPDCRNESVIKRATLES</sequence>
<dbReference type="GO" id="GO:0005524">
    <property type="term" value="F:ATP binding"/>
    <property type="evidence" value="ECO:0007669"/>
    <property type="project" value="UniProtKB-KW"/>
</dbReference>
<accession>A0A7J7MAA2</accession>
<dbReference type="GO" id="GO:0003676">
    <property type="term" value="F:nucleic acid binding"/>
    <property type="evidence" value="ECO:0007669"/>
    <property type="project" value="InterPro"/>
</dbReference>
<dbReference type="GO" id="GO:0046034">
    <property type="term" value="P:ATP metabolic process"/>
    <property type="evidence" value="ECO:0007669"/>
    <property type="project" value="InterPro"/>
</dbReference>
<dbReference type="InterPro" id="IPR027417">
    <property type="entry name" value="P-loop_NTPase"/>
</dbReference>
<evidence type="ECO:0000313" key="10">
    <source>
        <dbReference type="Proteomes" id="UP000541444"/>
    </source>
</evidence>
<keyword evidence="10" id="KW-1185">Reference proteome</keyword>
<keyword evidence="2" id="KW-0813">Transport</keyword>
<evidence type="ECO:0000256" key="5">
    <source>
        <dbReference type="ARBA" id="ARBA00022967"/>
    </source>
</evidence>
<name>A0A7J7MAA2_9MAGN</name>
<organism evidence="9 10">
    <name type="scientific">Kingdonia uniflora</name>
    <dbReference type="NCBI Taxonomy" id="39325"/>
    <lineage>
        <taxon>Eukaryota</taxon>
        <taxon>Viridiplantae</taxon>
        <taxon>Streptophyta</taxon>
        <taxon>Embryophyta</taxon>
        <taxon>Tracheophyta</taxon>
        <taxon>Spermatophyta</taxon>
        <taxon>Magnoliopsida</taxon>
        <taxon>Ranunculales</taxon>
        <taxon>Circaeasteraceae</taxon>
        <taxon>Kingdonia</taxon>
    </lineage>
</organism>
<dbReference type="Gene3D" id="3.40.50.2300">
    <property type="match status" value="1"/>
</dbReference>
<dbReference type="PANTHER" id="PTHR43607:SF1">
    <property type="entry name" value="H(+)-TRANSPORTING TWO-SECTOR ATPASE"/>
    <property type="match status" value="1"/>
</dbReference>
<comment type="caution">
    <text evidence="9">The sequence shown here is derived from an EMBL/GenBank/DDBJ whole genome shotgun (WGS) entry which is preliminary data.</text>
</comment>
<keyword evidence="5" id="KW-1278">Translocase</keyword>
<feature type="domain" description="ATPase F1/V1/A1 complex alpha/beta subunit nucleotide-binding" evidence="7">
    <location>
        <begin position="109"/>
        <end position="157"/>
    </location>
</feature>
<reference evidence="9 10" key="1">
    <citation type="journal article" date="2020" name="IScience">
        <title>Genome Sequencing of the Endangered Kingdonia uniflora (Circaeasteraceae, Ranunculales) Reveals Potential Mechanisms of Evolutionary Specialization.</title>
        <authorList>
            <person name="Sun Y."/>
            <person name="Deng T."/>
            <person name="Zhang A."/>
            <person name="Moore M.J."/>
            <person name="Landis J.B."/>
            <person name="Lin N."/>
            <person name="Zhang H."/>
            <person name="Zhang X."/>
            <person name="Huang J."/>
            <person name="Zhang X."/>
            <person name="Sun H."/>
            <person name="Wang H."/>
        </authorList>
    </citation>
    <scope>NUCLEOTIDE SEQUENCE [LARGE SCALE GENOMIC DNA]</scope>
    <source>
        <strain evidence="9">TB1705</strain>
        <tissue evidence="9">Leaf</tissue>
    </source>
</reference>
<comment type="similarity">
    <text evidence="1">Belongs to the ATPase alpha/beta chains family.</text>
</comment>
<dbReference type="SUPFAM" id="SSF52540">
    <property type="entry name" value="P-loop containing nucleoside triphosphate hydrolases"/>
    <property type="match status" value="1"/>
</dbReference>
<evidence type="ECO:0000256" key="4">
    <source>
        <dbReference type="ARBA" id="ARBA00022840"/>
    </source>
</evidence>
<evidence type="ECO:0000259" key="7">
    <source>
        <dbReference type="Pfam" id="PF00006"/>
    </source>
</evidence>
<evidence type="ECO:0000256" key="3">
    <source>
        <dbReference type="ARBA" id="ARBA00022741"/>
    </source>
</evidence>
<dbReference type="InterPro" id="IPR022878">
    <property type="entry name" value="V-ATPase_asu"/>
</dbReference>
<gene>
    <name evidence="9" type="ORF">GIB67_001987</name>
</gene>
<feature type="domain" description="Piwi" evidence="8">
    <location>
        <begin position="12"/>
        <end position="73"/>
    </location>
</feature>
<evidence type="ECO:0000256" key="2">
    <source>
        <dbReference type="ARBA" id="ARBA00022448"/>
    </source>
</evidence>